<keyword evidence="2" id="KW-1185">Reference proteome</keyword>
<dbReference type="Proteomes" id="UP000747542">
    <property type="component" value="Unassembled WGS sequence"/>
</dbReference>
<protein>
    <submittedName>
        <fullName evidence="1">Uncharacterized protein</fullName>
    </submittedName>
</protein>
<accession>A0A8J5NAZ9</accession>
<proteinExistence type="predicted"/>
<dbReference type="AlphaFoldDB" id="A0A8J5NAZ9"/>
<name>A0A8J5NAZ9_HOMAM</name>
<gene>
    <name evidence="1" type="ORF">Hamer_G026890</name>
</gene>
<dbReference type="EMBL" id="JAHLQT010004189">
    <property type="protein sequence ID" value="KAG7176108.1"/>
    <property type="molecule type" value="Genomic_DNA"/>
</dbReference>
<organism evidence="1 2">
    <name type="scientific">Homarus americanus</name>
    <name type="common">American lobster</name>
    <dbReference type="NCBI Taxonomy" id="6706"/>
    <lineage>
        <taxon>Eukaryota</taxon>
        <taxon>Metazoa</taxon>
        <taxon>Ecdysozoa</taxon>
        <taxon>Arthropoda</taxon>
        <taxon>Crustacea</taxon>
        <taxon>Multicrustacea</taxon>
        <taxon>Malacostraca</taxon>
        <taxon>Eumalacostraca</taxon>
        <taxon>Eucarida</taxon>
        <taxon>Decapoda</taxon>
        <taxon>Pleocyemata</taxon>
        <taxon>Astacidea</taxon>
        <taxon>Nephropoidea</taxon>
        <taxon>Nephropidae</taxon>
        <taxon>Homarus</taxon>
    </lineage>
</organism>
<evidence type="ECO:0000313" key="2">
    <source>
        <dbReference type="Proteomes" id="UP000747542"/>
    </source>
</evidence>
<reference evidence="1" key="1">
    <citation type="journal article" date="2021" name="Sci. Adv.">
        <title>The American lobster genome reveals insights on longevity, neural, and immune adaptations.</title>
        <authorList>
            <person name="Polinski J.M."/>
            <person name="Zimin A.V."/>
            <person name="Clark K.F."/>
            <person name="Kohn A.B."/>
            <person name="Sadowski N."/>
            <person name="Timp W."/>
            <person name="Ptitsyn A."/>
            <person name="Khanna P."/>
            <person name="Romanova D.Y."/>
            <person name="Williams P."/>
            <person name="Greenwood S.J."/>
            <person name="Moroz L.L."/>
            <person name="Walt D.R."/>
            <person name="Bodnar A.G."/>
        </authorList>
    </citation>
    <scope>NUCLEOTIDE SEQUENCE</scope>
    <source>
        <strain evidence="1">GMGI-L3</strain>
    </source>
</reference>
<comment type="caution">
    <text evidence="1">The sequence shown here is derived from an EMBL/GenBank/DDBJ whole genome shotgun (WGS) entry which is preliminary data.</text>
</comment>
<sequence>MGNTYISKVNNSQIHPHKALVNSIDGNGILPGADDSEGGSLAVYKRTTSAQTSESDDYRLGLVGLHTHV</sequence>
<evidence type="ECO:0000313" key="1">
    <source>
        <dbReference type="EMBL" id="KAG7176108.1"/>
    </source>
</evidence>